<feature type="transmembrane region" description="Helical" evidence="1">
    <location>
        <begin position="215"/>
        <end position="233"/>
    </location>
</feature>
<name>A0A8H7RW50_9FUNG</name>
<feature type="non-terminal residue" evidence="2">
    <location>
        <position position="1"/>
    </location>
</feature>
<gene>
    <name evidence="2" type="ORF">INT45_002389</name>
</gene>
<comment type="caution">
    <text evidence="2">The sequence shown here is derived from an EMBL/GenBank/DDBJ whole genome shotgun (WGS) entry which is preliminary data.</text>
</comment>
<feature type="transmembrane region" description="Helical" evidence="1">
    <location>
        <begin position="45"/>
        <end position="65"/>
    </location>
</feature>
<keyword evidence="1" id="KW-0472">Membrane</keyword>
<feature type="transmembrane region" description="Helical" evidence="1">
    <location>
        <begin position="160"/>
        <end position="186"/>
    </location>
</feature>
<dbReference type="AlphaFoldDB" id="A0A8H7RW50"/>
<feature type="transmembrane region" description="Helical" evidence="1">
    <location>
        <begin position="77"/>
        <end position="96"/>
    </location>
</feature>
<feature type="transmembrane region" description="Helical" evidence="1">
    <location>
        <begin position="253"/>
        <end position="276"/>
    </location>
</feature>
<dbReference type="Proteomes" id="UP000646827">
    <property type="component" value="Unassembled WGS sequence"/>
</dbReference>
<dbReference type="OrthoDB" id="2249494at2759"/>
<keyword evidence="3" id="KW-1185">Reference proteome</keyword>
<evidence type="ECO:0000256" key="1">
    <source>
        <dbReference type="SAM" id="Phobius"/>
    </source>
</evidence>
<feature type="transmembrane region" description="Helical" evidence="1">
    <location>
        <begin position="117"/>
        <end position="140"/>
    </location>
</feature>
<sequence length="286" mass="31081">MGVAEHIKSLTAPEFVVVLVAGILYGVGSILLLDKSKKHKFFLPYFYLGLSAMLVAVGKVFDIVWDKSEGIKNDYPLHAALILETISASIMILALFRLLQVWHQVGLRGGGSGTSTLSIIAPTITVIIMVVSIVGDVLLVRQDQLAEEDEEDVNQTHTALLVKFGGNFGNVILVLIYMGLVVYLVFATKRRGTMSPSATTPITANLANIRKNPNLLVPVLALLGILILIRNGFSTANLGSMAFSDDSEEYQDMGWSFYVGLVAIPEILVIIVAFLYDLTQVKNGVE</sequence>
<proteinExistence type="predicted"/>
<feature type="transmembrane region" description="Helical" evidence="1">
    <location>
        <begin position="15"/>
        <end position="33"/>
    </location>
</feature>
<keyword evidence="1" id="KW-1133">Transmembrane helix</keyword>
<protein>
    <submittedName>
        <fullName evidence="2">Uncharacterized protein</fullName>
    </submittedName>
</protein>
<reference evidence="2 3" key="1">
    <citation type="submission" date="2020-12" db="EMBL/GenBank/DDBJ databases">
        <title>Metabolic potential, ecology and presence of endohyphal bacteria is reflected in genomic diversity of Mucoromycotina.</title>
        <authorList>
            <person name="Muszewska A."/>
            <person name="Okrasinska A."/>
            <person name="Steczkiewicz K."/>
            <person name="Drgas O."/>
            <person name="Orlowska M."/>
            <person name="Perlinska-Lenart U."/>
            <person name="Aleksandrzak-Piekarczyk T."/>
            <person name="Szatraj K."/>
            <person name="Zielenkiewicz U."/>
            <person name="Pilsyk S."/>
            <person name="Malc E."/>
            <person name="Mieczkowski P."/>
            <person name="Kruszewska J.S."/>
            <person name="Biernat P."/>
            <person name="Pawlowska J."/>
        </authorList>
    </citation>
    <scope>NUCLEOTIDE SEQUENCE [LARGE SCALE GENOMIC DNA]</scope>
    <source>
        <strain evidence="2 3">CBS 142.35</strain>
    </source>
</reference>
<accession>A0A8H7RW50</accession>
<keyword evidence="1" id="KW-0812">Transmembrane</keyword>
<organism evidence="2 3">
    <name type="scientific">Circinella minor</name>
    <dbReference type="NCBI Taxonomy" id="1195481"/>
    <lineage>
        <taxon>Eukaryota</taxon>
        <taxon>Fungi</taxon>
        <taxon>Fungi incertae sedis</taxon>
        <taxon>Mucoromycota</taxon>
        <taxon>Mucoromycotina</taxon>
        <taxon>Mucoromycetes</taxon>
        <taxon>Mucorales</taxon>
        <taxon>Lichtheimiaceae</taxon>
        <taxon>Circinella</taxon>
    </lineage>
</organism>
<evidence type="ECO:0000313" key="3">
    <source>
        <dbReference type="Proteomes" id="UP000646827"/>
    </source>
</evidence>
<dbReference type="EMBL" id="JAEPRB010000276">
    <property type="protein sequence ID" value="KAG2217740.1"/>
    <property type="molecule type" value="Genomic_DNA"/>
</dbReference>
<evidence type="ECO:0000313" key="2">
    <source>
        <dbReference type="EMBL" id="KAG2217740.1"/>
    </source>
</evidence>